<dbReference type="SUPFAM" id="SSF51197">
    <property type="entry name" value="Clavaminate synthase-like"/>
    <property type="match status" value="1"/>
</dbReference>
<name>A0A382ML75_9ZZZZ</name>
<sequence>MRSSFDNHEFDGFALTIDDFYENVEDLYEHITNRQYPMWKYNPESSTRNGQDYLDCRIVDKVGHPTRLYENENQRLLNLCRRYYWKGGYDWSRLYEYNCFQTITEFDEEMQHYPHIDSALDTPDNCATLNMLVYLDKEEDGGTAVYEGEWITNDENMSLLYPVGERFDIERIIPHKFNRCVIFPGNRMHGAYINDYNKYKDNWRFTQVTFYHPEGN</sequence>
<proteinExistence type="predicted"/>
<evidence type="ECO:0000313" key="1">
    <source>
        <dbReference type="EMBL" id="SVC49496.1"/>
    </source>
</evidence>
<protein>
    <recommendedName>
        <fullName evidence="2">Prolyl 4-hydroxylase alpha subunit Fe(2+) 2OG dioxygenase domain-containing protein</fullName>
    </recommendedName>
</protein>
<dbReference type="EMBL" id="UINC01094338">
    <property type="protein sequence ID" value="SVC49496.1"/>
    <property type="molecule type" value="Genomic_DNA"/>
</dbReference>
<organism evidence="1">
    <name type="scientific">marine metagenome</name>
    <dbReference type="NCBI Taxonomy" id="408172"/>
    <lineage>
        <taxon>unclassified sequences</taxon>
        <taxon>metagenomes</taxon>
        <taxon>ecological metagenomes</taxon>
    </lineage>
</organism>
<evidence type="ECO:0008006" key="2">
    <source>
        <dbReference type="Google" id="ProtNLM"/>
    </source>
</evidence>
<accession>A0A382ML75</accession>
<reference evidence="1" key="1">
    <citation type="submission" date="2018-05" db="EMBL/GenBank/DDBJ databases">
        <authorList>
            <person name="Lanie J.A."/>
            <person name="Ng W.-L."/>
            <person name="Kazmierczak K.M."/>
            <person name="Andrzejewski T.M."/>
            <person name="Davidsen T.M."/>
            <person name="Wayne K.J."/>
            <person name="Tettelin H."/>
            <person name="Glass J.I."/>
            <person name="Rusch D."/>
            <person name="Podicherti R."/>
            <person name="Tsui H.-C.T."/>
            <person name="Winkler M.E."/>
        </authorList>
    </citation>
    <scope>NUCLEOTIDE SEQUENCE</scope>
</reference>
<dbReference type="AlphaFoldDB" id="A0A382ML75"/>
<gene>
    <name evidence="1" type="ORF">METZ01_LOCUS302350</name>
</gene>